<dbReference type="GO" id="GO:0016747">
    <property type="term" value="F:acyltransferase activity, transferring groups other than amino-acyl groups"/>
    <property type="evidence" value="ECO:0007669"/>
    <property type="project" value="InterPro"/>
</dbReference>
<dbReference type="InterPro" id="IPR052564">
    <property type="entry name" value="N-acetyltrans/Recomb-assoc"/>
</dbReference>
<dbReference type="PROSITE" id="PS51186">
    <property type="entry name" value="GNAT"/>
    <property type="match status" value="1"/>
</dbReference>
<dbReference type="SUPFAM" id="SSF55729">
    <property type="entry name" value="Acyl-CoA N-acyltransferases (Nat)"/>
    <property type="match status" value="1"/>
</dbReference>
<gene>
    <name evidence="2" type="ORF">NCTC10526_02693</name>
</gene>
<dbReference type="RefSeq" id="WP_028859188.1">
    <property type="nucleotide sequence ID" value="NZ_CAJHAQ010000001.1"/>
</dbReference>
<dbReference type="Proteomes" id="UP000254123">
    <property type="component" value="Unassembled WGS sequence"/>
</dbReference>
<dbReference type="PANTHER" id="PTHR43451">
    <property type="entry name" value="ACETYLTRANSFERASE (GNAT) FAMILY PROTEIN"/>
    <property type="match status" value="1"/>
</dbReference>
<organism evidence="2 3">
    <name type="scientific">Psychrobacter phenylpyruvicus</name>
    <dbReference type="NCBI Taxonomy" id="29432"/>
    <lineage>
        <taxon>Bacteria</taxon>
        <taxon>Pseudomonadati</taxon>
        <taxon>Pseudomonadota</taxon>
        <taxon>Gammaproteobacteria</taxon>
        <taxon>Moraxellales</taxon>
        <taxon>Moraxellaceae</taxon>
        <taxon>Psychrobacter</taxon>
    </lineage>
</organism>
<dbReference type="Pfam" id="PF13673">
    <property type="entry name" value="Acetyltransf_10"/>
    <property type="match status" value="1"/>
</dbReference>
<accession>A0A379LP25</accession>
<evidence type="ECO:0000313" key="3">
    <source>
        <dbReference type="Proteomes" id="UP000254123"/>
    </source>
</evidence>
<dbReference type="STRING" id="1123034.GCA_000685805_01688"/>
<dbReference type="PANTHER" id="PTHR43451:SF1">
    <property type="entry name" value="ACETYLTRANSFERASE"/>
    <property type="match status" value="1"/>
</dbReference>
<proteinExistence type="predicted"/>
<dbReference type="EMBL" id="UGVC01000001">
    <property type="protein sequence ID" value="SUD92298.1"/>
    <property type="molecule type" value="Genomic_DNA"/>
</dbReference>
<dbReference type="InterPro" id="IPR000182">
    <property type="entry name" value="GNAT_dom"/>
</dbReference>
<dbReference type="InterPro" id="IPR016181">
    <property type="entry name" value="Acyl_CoA_acyltransferase"/>
</dbReference>
<dbReference type="Gene3D" id="3.40.630.30">
    <property type="match status" value="1"/>
</dbReference>
<dbReference type="CDD" id="cd04301">
    <property type="entry name" value="NAT_SF"/>
    <property type="match status" value="1"/>
</dbReference>
<feature type="domain" description="N-acetyltransferase" evidence="1">
    <location>
        <begin position="1"/>
        <end position="157"/>
    </location>
</feature>
<sequence length="157" mass="17749">MIEAAKEADAHQIAKVIQASIKSCVTDHQNDPVAINQWLANKTESNIKHWIKHNSAWVFKQDSEVQGVILVSAEGEILLNYVTPDSQGQGIGRALLDRVKQQYQSRGITTLVSESTLTAKRFYLANDFQCVEEVYEPVEQDHKHSERLIAYKMKAIL</sequence>
<protein>
    <submittedName>
        <fullName evidence="2">Putative acetyltransferase</fullName>
    </submittedName>
</protein>
<keyword evidence="2" id="KW-0808">Transferase</keyword>
<evidence type="ECO:0000259" key="1">
    <source>
        <dbReference type="PROSITE" id="PS51186"/>
    </source>
</evidence>
<evidence type="ECO:0000313" key="2">
    <source>
        <dbReference type="EMBL" id="SUD92298.1"/>
    </source>
</evidence>
<name>A0A379LP25_9GAMM</name>
<dbReference type="AlphaFoldDB" id="A0A379LP25"/>
<keyword evidence="3" id="KW-1185">Reference proteome</keyword>
<reference evidence="2 3" key="1">
    <citation type="submission" date="2018-06" db="EMBL/GenBank/DDBJ databases">
        <authorList>
            <consortium name="Pathogen Informatics"/>
            <person name="Doyle S."/>
        </authorList>
    </citation>
    <scope>NUCLEOTIDE SEQUENCE [LARGE SCALE GENOMIC DNA]</scope>
    <source>
        <strain evidence="2 3">NCTC10526</strain>
    </source>
</reference>